<dbReference type="Proteomes" id="UP000270094">
    <property type="component" value="Unassembled WGS sequence"/>
</dbReference>
<name>A0A3P7JT07_STRVU</name>
<reference evidence="2 3" key="1">
    <citation type="submission" date="2018-11" db="EMBL/GenBank/DDBJ databases">
        <authorList>
            <consortium name="Pathogen Informatics"/>
        </authorList>
    </citation>
    <scope>NUCLEOTIDE SEQUENCE [LARGE SCALE GENOMIC DNA]</scope>
</reference>
<accession>A0A3P7JT07</accession>
<dbReference type="PANTHER" id="PTHR43157">
    <property type="entry name" value="PHOSPHATIDYLINOSITOL-GLYCAN BIOSYNTHESIS CLASS F PROTEIN-RELATED"/>
    <property type="match status" value="1"/>
</dbReference>
<feature type="non-terminal residue" evidence="2">
    <location>
        <position position="163"/>
    </location>
</feature>
<keyword evidence="1" id="KW-0560">Oxidoreductase</keyword>
<dbReference type="AlphaFoldDB" id="A0A3P7JT07"/>
<dbReference type="InterPro" id="IPR036291">
    <property type="entry name" value="NAD(P)-bd_dom_sf"/>
</dbReference>
<dbReference type="PANTHER" id="PTHR43157:SF31">
    <property type="entry name" value="PHOSPHATIDYLINOSITOL-GLYCAN BIOSYNTHESIS CLASS F PROTEIN"/>
    <property type="match status" value="1"/>
</dbReference>
<dbReference type="OrthoDB" id="191139at2759"/>
<evidence type="ECO:0000313" key="3">
    <source>
        <dbReference type="Proteomes" id="UP000270094"/>
    </source>
</evidence>
<sequence length="163" mass="18458">MSLATFLVVKAPSQIDVPYLKSVLQNLYSWKSATSGCTHLQRSLDVVNDPSKYGGMMAYSRSKLAQVMYTRHLATIIERKKLPVNVTVCHPGGVDTNILQESGYQWVRVVFRPIMWFVLKTDDDGAQMPIFLALSEKVHKSNGQYFKDFVVTEVPEKCQDRLA</sequence>
<protein>
    <submittedName>
        <fullName evidence="2">Uncharacterized protein</fullName>
    </submittedName>
</protein>
<organism evidence="2 3">
    <name type="scientific">Strongylus vulgaris</name>
    <name type="common">Blood worm</name>
    <dbReference type="NCBI Taxonomy" id="40348"/>
    <lineage>
        <taxon>Eukaryota</taxon>
        <taxon>Metazoa</taxon>
        <taxon>Ecdysozoa</taxon>
        <taxon>Nematoda</taxon>
        <taxon>Chromadorea</taxon>
        <taxon>Rhabditida</taxon>
        <taxon>Rhabditina</taxon>
        <taxon>Rhabditomorpha</taxon>
        <taxon>Strongyloidea</taxon>
        <taxon>Strongylidae</taxon>
        <taxon>Strongylus</taxon>
    </lineage>
</organism>
<evidence type="ECO:0000256" key="1">
    <source>
        <dbReference type="ARBA" id="ARBA00023002"/>
    </source>
</evidence>
<dbReference type="GO" id="GO:0016491">
    <property type="term" value="F:oxidoreductase activity"/>
    <property type="evidence" value="ECO:0007669"/>
    <property type="project" value="UniProtKB-KW"/>
</dbReference>
<gene>
    <name evidence="2" type="ORF">SVUK_LOCUS18067</name>
</gene>
<dbReference type="SUPFAM" id="SSF51735">
    <property type="entry name" value="NAD(P)-binding Rossmann-fold domains"/>
    <property type="match status" value="1"/>
</dbReference>
<dbReference type="Gene3D" id="3.40.50.720">
    <property type="entry name" value="NAD(P)-binding Rossmann-like Domain"/>
    <property type="match status" value="1"/>
</dbReference>
<dbReference type="EMBL" id="UYYB01120903">
    <property type="protein sequence ID" value="VDM83069.1"/>
    <property type="molecule type" value="Genomic_DNA"/>
</dbReference>
<evidence type="ECO:0000313" key="2">
    <source>
        <dbReference type="EMBL" id="VDM83069.1"/>
    </source>
</evidence>
<keyword evidence="3" id="KW-1185">Reference proteome</keyword>
<proteinExistence type="predicted"/>